<reference evidence="2" key="2">
    <citation type="submission" date="2014-06" db="EMBL/GenBank/DDBJ databases">
        <title>The complete genome of Blastobotrys (Arxula) adeninivorans LS3 - a yeast of biotechnological interest.</title>
        <authorList>
            <person name="Kunze G."/>
            <person name="Gaillardin C."/>
            <person name="Czernicka M."/>
            <person name="Durrens P."/>
            <person name="Martin T."/>
            <person name="Boer E."/>
            <person name="Gabaldon T."/>
            <person name="Cruz J."/>
            <person name="Talla E."/>
            <person name="Marck C."/>
            <person name="Goffeau A."/>
            <person name="Barbe V."/>
            <person name="Baret P."/>
            <person name="Baronian K."/>
            <person name="Beier S."/>
            <person name="Bleykasten C."/>
            <person name="Bode R."/>
            <person name="Casaregola S."/>
            <person name="Despons L."/>
            <person name="Fairhead C."/>
            <person name="Giersberg M."/>
            <person name="Gierski P."/>
            <person name="Hahnel U."/>
            <person name="Hartmann A."/>
            <person name="Jankowska D."/>
            <person name="Jubin C."/>
            <person name="Jung P."/>
            <person name="Lafontaine I."/>
            <person name="Leh-Louis V."/>
            <person name="Lemaire M."/>
            <person name="Marcet-Houben M."/>
            <person name="Mascher M."/>
            <person name="Morel G."/>
            <person name="Richard G.-F."/>
            <person name="Riechen J."/>
            <person name="Sacerdot C."/>
            <person name="Sarkar A."/>
            <person name="Savel G."/>
            <person name="Schacherer J."/>
            <person name="Sherman D."/>
            <person name="Straub M.-L."/>
            <person name="Stein N."/>
            <person name="Thierry A."/>
            <person name="Trautwein-Schult A."/>
            <person name="Westhof E."/>
            <person name="Worch S."/>
            <person name="Dujon B."/>
            <person name="Souciet J.-L."/>
            <person name="Wincker P."/>
            <person name="Scholz U."/>
            <person name="Neuveglise N."/>
        </authorList>
    </citation>
    <scope>NUCLEOTIDE SEQUENCE</scope>
    <source>
        <strain evidence="2">LS3</strain>
    </source>
</reference>
<sequence>MLRYPALKVHLNTVYTLLTDSQVSGEMTDDGRRTVALKKLRELRKGGREENELVEDFITRILHLDPSEE</sequence>
<evidence type="ECO:0000259" key="1">
    <source>
        <dbReference type="Pfam" id="PF18268"/>
    </source>
</evidence>
<organism evidence="2">
    <name type="scientific">Blastobotrys adeninivorans</name>
    <name type="common">Yeast</name>
    <name type="synonym">Arxula adeninivorans</name>
    <dbReference type="NCBI Taxonomy" id="409370"/>
    <lineage>
        <taxon>Eukaryota</taxon>
        <taxon>Fungi</taxon>
        <taxon>Dikarya</taxon>
        <taxon>Ascomycota</taxon>
        <taxon>Saccharomycotina</taxon>
        <taxon>Dipodascomycetes</taxon>
        <taxon>Dipodascales</taxon>
        <taxon>Trichomonascaceae</taxon>
        <taxon>Blastobotrys</taxon>
    </lineage>
</organism>
<accession>A0A060TC91</accession>
<proteinExistence type="predicted"/>
<dbReference type="AlphaFoldDB" id="A0A060TC91"/>
<gene>
    <name evidence="2" type="ORF">GNLVRS02_ARAD1D34364g</name>
</gene>
<evidence type="ECO:0000313" key="2">
    <source>
        <dbReference type="EMBL" id="CDP38424.1"/>
    </source>
</evidence>
<reference evidence="2" key="1">
    <citation type="submission" date="2014-02" db="EMBL/GenBank/DDBJ databases">
        <authorList>
            <person name="Genoscope - CEA"/>
        </authorList>
    </citation>
    <scope>NUCLEOTIDE SEQUENCE</scope>
    <source>
        <strain evidence="2">LS3</strain>
    </source>
</reference>
<dbReference type="PhylomeDB" id="A0A060TC91"/>
<protein>
    <submittedName>
        <fullName evidence="2">ARAD1D34364p</fullName>
    </submittedName>
</protein>
<dbReference type="InterPro" id="IPR040722">
    <property type="entry name" value="Hit1_C"/>
</dbReference>
<dbReference type="Gene3D" id="1.20.1440.260">
    <property type="match status" value="1"/>
</dbReference>
<dbReference type="EMBL" id="HG937694">
    <property type="protein sequence ID" value="CDP38424.1"/>
    <property type="molecule type" value="Genomic_DNA"/>
</dbReference>
<dbReference type="Pfam" id="PF18268">
    <property type="entry name" value="Hit1_C"/>
    <property type="match status" value="1"/>
</dbReference>
<feature type="domain" description="Hit1 C-terminal" evidence="1">
    <location>
        <begin position="1"/>
        <end position="59"/>
    </location>
</feature>
<name>A0A060TC91_BLAAD</name>